<dbReference type="Pfam" id="PF13692">
    <property type="entry name" value="Glyco_trans_1_4"/>
    <property type="match status" value="1"/>
</dbReference>
<gene>
    <name evidence="3" type="ORF">AXK12_00310</name>
</gene>
<protein>
    <recommendedName>
        <fullName evidence="5">Glycosyltransferase subfamily 4-like N-terminal domain-containing protein</fullName>
    </recommendedName>
</protein>
<dbReference type="PANTHER" id="PTHR12526">
    <property type="entry name" value="GLYCOSYLTRANSFERASE"/>
    <property type="match status" value="1"/>
</dbReference>
<dbReference type="STRING" id="1548208.AXK12_00310"/>
<name>A0A139SKL0_9BACT</name>
<dbReference type="PANTHER" id="PTHR12526:SF510">
    <property type="entry name" value="D-INOSITOL 3-PHOSPHATE GLYCOSYLTRANSFERASE"/>
    <property type="match status" value="1"/>
</dbReference>
<organism evidence="3 4">
    <name type="scientific">Cephaloticoccus capnophilus</name>
    <dbReference type="NCBI Taxonomy" id="1548208"/>
    <lineage>
        <taxon>Bacteria</taxon>
        <taxon>Pseudomonadati</taxon>
        <taxon>Verrucomicrobiota</taxon>
        <taxon>Opitutia</taxon>
        <taxon>Opitutales</taxon>
        <taxon>Opitutaceae</taxon>
        <taxon>Cephaloticoccus</taxon>
    </lineage>
</organism>
<comment type="caution">
    <text evidence="3">The sequence shown here is derived from an EMBL/GenBank/DDBJ whole genome shotgun (WGS) entry which is preliminary data.</text>
</comment>
<sequence>MDAAPSKILIVTTGHLSRNPRVLKEATTLGEAGYRVTVLGIRNRRDAADTDLSLTAKAPFLHTWVDMLGEHESFTSRFKATLRRGRQRLARELVSRFGLQSAEALGPSAAVLAAARRIPADLTIVHNEAAHWVGLKLLAEGRRVAADIEDWHSEDLLPSDRAARPTVLLRRNEKALLHQACYVTTTSEALAEGLFSRYGGQRPEVITNSFPLPALPHHREQNRGAAPSFFWFSQTIGPGRGLEAFLAAYARTTQLSRLTLLGQVCDDYRRHLLSLLPEPLRNRVSFRPLVSPEELPNVISQHDIGLALEESTPLSRDLTITNKILQYLGSGLAVIATATKGQCEVLSKEPLAGILLDNLDDPKTTAAALDTLLGSPDEFLARQQAAYQLAKTHYCWEQEAPRLLELVAGALRD</sequence>
<dbReference type="AlphaFoldDB" id="A0A139SKL0"/>
<reference evidence="3 4" key="1">
    <citation type="submission" date="2016-02" db="EMBL/GenBank/DDBJ databases">
        <authorList>
            <person name="Wen L."/>
            <person name="He K."/>
            <person name="Yang H."/>
        </authorList>
    </citation>
    <scope>NUCLEOTIDE SEQUENCE [LARGE SCALE GENOMIC DNA]</scope>
    <source>
        <strain evidence="3 4">CV41</strain>
    </source>
</reference>
<dbReference type="Proteomes" id="UP000071392">
    <property type="component" value="Unassembled WGS sequence"/>
</dbReference>
<evidence type="ECO:0000313" key="4">
    <source>
        <dbReference type="Proteomes" id="UP000071392"/>
    </source>
</evidence>
<keyword evidence="1" id="KW-0328">Glycosyltransferase</keyword>
<accession>A0A139SKL0</accession>
<dbReference type="Gene3D" id="3.40.50.2000">
    <property type="entry name" value="Glycogen Phosphorylase B"/>
    <property type="match status" value="1"/>
</dbReference>
<dbReference type="GO" id="GO:0016757">
    <property type="term" value="F:glycosyltransferase activity"/>
    <property type="evidence" value="ECO:0007669"/>
    <property type="project" value="UniProtKB-KW"/>
</dbReference>
<keyword evidence="4" id="KW-1185">Reference proteome</keyword>
<evidence type="ECO:0000256" key="2">
    <source>
        <dbReference type="ARBA" id="ARBA00022679"/>
    </source>
</evidence>
<dbReference type="EMBL" id="LSZP01000045">
    <property type="protein sequence ID" value="KXU35044.1"/>
    <property type="molecule type" value="Genomic_DNA"/>
</dbReference>
<dbReference type="SUPFAM" id="SSF53756">
    <property type="entry name" value="UDP-Glycosyltransferase/glycogen phosphorylase"/>
    <property type="match status" value="1"/>
</dbReference>
<keyword evidence="2" id="KW-0808">Transferase</keyword>
<evidence type="ECO:0000313" key="3">
    <source>
        <dbReference type="EMBL" id="KXU35044.1"/>
    </source>
</evidence>
<proteinExistence type="predicted"/>
<evidence type="ECO:0008006" key="5">
    <source>
        <dbReference type="Google" id="ProtNLM"/>
    </source>
</evidence>
<evidence type="ECO:0000256" key="1">
    <source>
        <dbReference type="ARBA" id="ARBA00022676"/>
    </source>
</evidence>